<dbReference type="InterPro" id="IPR013512">
    <property type="entry name" value="DXP_reductoisomerase_N"/>
</dbReference>
<dbReference type="GO" id="GO:0070402">
    <property type="term" value="F:NADPH binding"/>
    <property type="evidence" value="ECO:0007669"/>
    <property type="project" value="InterPro"/>
</dbReference>
<feature type="binding site" evidence="9">
    <location>
        <position position="219"/>
    </location>
    <ligand>
        <name>1-deoxy-D-xylulose 5-phosphate</name>
        <dbReference type="ChEBI" id="CHEBI:57792"/>
    </ligand>
</feature>
<evidence type="ECO:0000256" key="3">
    <source>
        <dbReference type="ARBA" id="ARBA00022723"/>
    </source>
</evidence>
<feature type="binding site" evidence="9">
    <location>
        <position position="216"/>
    </location>
    <ligand>
        <name>1-deoxy-D-xylulose 5-phosphate</name>
        <dbReference type="ChEBI" id="CHEBI:57792"/>
    </ligand>
</feature>
<dbReference type="SUPFAM" id="SSF69055">
    <property type="entry name" value="1-deoxy-D-xylulose-5-phosphate reductoisomerase, C-terminal domain"/>
    <property type="match status" value="1"/>
</dbReference>
<feature type="binding site" evidence="9">
    <location>
        <position position="150"/>
    </location>
    <ligand>
        <name>1-deoxy-D-xylulose 5-phosphate</name>
        <dbReference type="ChEBI" id="CHEBI:57792"/>
    </ligand>
</feature>
<dbReference type="GO" id="GO:0030145">
    <property type="term" value="F:manganese ion binding"/>
    <property type="evidence" value="ECO:0007669"/>
    <property type="project" value="TreeGrafter"/>
</dbReference>
<dbReference type="FunFam" id="3.40.50.720:FF:000045">
    <property type="entry name" value="1-deoxy-D-xylulose 5-phosphate reductoisomerase"/>
    <property type="match status" value="1"/>
</dbReference>
<feature type="binding site" evidence="9">
    <location>
        <position position="13"/>
    </location>
    <ligand>
        <name>NADPH</name>
        <dbReference type="ChEBI" id="CHEBI:57783"/>
    </ligand>
</feature>
<feature type="domain" description="1-deoxy-D-xylulose 5-phosphate reductoisomerase N-terminal" evidence="10">
    <location>
        <begin position="4"/>
        <end position="130"/>
    </location>
</feature>
<protein>
    <recommendedName>
        <fullName evidence="9">1-deoxy-D-xylulose 5-phosphate reductoisomerase</fullName>
        <shortName evidence="9">DXP reductoisomerase</shortName>
        <ecNumber evidence="9">1.1.1.267</ecNumber>
    </recommendedName>
    <alternativeName>
        <fullName evidence="9">1-deoxyxylulose-5-phosphate reductoisomerase</fullName>
    </alternativeName>
    <alternativeName>
        <fullName evidence="9">2-C-methyl-D-erythritol 4-phosphate synthase</fullName>
    </alternativeName>
</protein>
<dbReference type="AlphaFoldDB" id="A0A931F693"/>
<dbReference type="Gene3D" id="3.40.50.720">
    <property type="entry name" value="NAD(P)-binding Rossmann-like Domain"/>
    <property type="match status" value="1"/>
</dbReference>
<dbReference type="Proteomes" id="UP000621436">
    <property type="component" value="Unassembled WGS sequence"/>
</dbReference>
<sequence>MKNLVLLGSTGSIGEQTLDVLERLDNWNLKAISCYKSIDKIRKQAIKFRPDYIAIYDETDLKELKKDFPIGYDPEILIGASGFAELAGLNNVDMVINAIVGAAGLEPSYNAIISNNKLGLANKESLVIGGNLIIPLAREKNVDIIPIDSEHNAIFQLLDGKDRDQVSQLILTASGGPFYGYTAEEIEDVTVEDALAHPNWDMGSKISIDSATLMNKGLEVIEAYWLFEYSYDKIDVVIHPQSIIHSMIELIDGSILAELGTADMRTPIQYALKYPDRGSNIAGKLNLNEISRLEFDSPDLETFPALTMAYESGKSGKGYPIVLNAANEIAVKAFLDKRIGFTDISKVISKMLDKHNSGEFNTLDEILNLNRTVRNMTEEVILTC</sequence>
<gene>
    <name evidence="9" type="primary">dxr</name>
    <name evidence="13" type="ORF">I0Q91_06285</name>
</gene>
<keyword evidence="3 9" id="KW-0479">Metal-binding</keyword>
<organism evidence="13 14">
    <name type="scientific">Halonatronomonas betaini</name>
    <dbReference type="NCBI Taxonomy" id="2778430"/>
    <lineage>
        <taxon>Bacteria</taxon>
        <taxon>Bacillati</taxon>
        <taxon>Bacillota</taxon>
        <taxon>Clostridia</taxon>
        <taxon>Halanaerobiales</taxon>
        <taxon>Halarsenatibacteraceae</taxon>
        <taxon>Halonatronomonas</taxon>
    </lineage>
</organism>
<feature type="binding site" evidence="9">
    <location>
        <position position="174"/>
    </location>
    <ligand>
        <name>1-deoxy-D-xylulose 5-phosphate</name>
        <dbReference type="ChEBI" id="CHEBI:57792"/>
    </ligand>
</feature>
<dbReference type="SUPFAM" id="SSF51735">
    <property type="entry name" value="NAD(P)-binding Rossmann-fold domains"/>
    <property type="match status" value="1"/>
</dbReference>
<dbReference type="PANTHER" id="PTHR30525:SF0">
    <property type="entry name" value="1-DEOXY-D-XYLULOSE 5-PHOSPHATE REDUCTOISOMERASE, CHLOROPLASTIC"/>
    <property type="match status" value="1"/>
</dbReference>
<comment type="cofactor">
    <cofactor evidence="9">
        <name>Mg(2+)</name>
        <dbReference type="ChEBI" id="CHEBI:18420"/>
    </cofactor>
    <cofactor evidence="9">
        <name>Mn(2+)</name>
        <dbReference type="ChEBI" id="CHEBI:29035"/>
    </cofactor>
</comment>
<dbReference type="EC" id="1.1.1.267" evidence="9"/>
<evidence type="ECO:0000259" key="11">
    <source>
        <dbReference type="Pfam" id="PF08436"/>
    </source>
</evidence>
<reference evidence="13" key="1">
    <citation type="submission" date="2020-11" db="EMBL/GenBank/DDBJ databases">
        <title>Halonatronomonas betainensis gen. nov., sp. nov. a novel haloalkaliphilic representative of the family Halanaerobiacae capable of betaine degradation.</title>
        <authorList>
            <person name="Boltyanskaya Y."/>
            <person name="Kevbrin V."/>
            <person name="Detkova E."/>
            <person name="Grouzdev D.S."/>
            <person name="Koziaeva V."/>
            <person name="Zhilina T."/>
        </authorList>
    </citation>
    <scope>NUCLEOTIDE SEQUENCE</scope>
    <source>
        <strain evidence="13">Z-7014</strain>
    </source>
</reference>
<evidence type="ECO:0000256" key="6">
    <source>
        <dbReference type="ARBA" id="ARBA00023211"/>
    </source>
</evidence>
<keyword evidence="14" id="KW-1185">Reference proteome</keyword>
<comment type="similarity">
    <text evidence="2 9">Belongs to the DXR family.</text>
</comment>
<evidence type="ECO:0000259" key="10">
    <source>
        <dbReference type="Pfam" id="PF02670"/>
    </source>
</evidence>
<feature type="domain" description="DXP reductoisomerase C-terminal" evidence="12">
    <location>
        <begin position="259"/>
        <end position="375"/>
    </location>
</feature>
<feature type="binding site" evidence="9">
    <location>
        <position position="150"/>
    </location>
    <ligand>
        <name>Mn(2+)</name>
        <dbReference type="ChEBI" id="CHEBI:29035"/>
    </ligand>
</feature>
<evidence type="ECO:0000259" key="12">
    <source>
        <dbReference type="Pfam" id="PF13288"/>
    </source>
</evidence>
<evidence type="ECO:0000256" key="2">
    <source>
        <dbReference type="ARBA" id="ARBA00006825"/>
    </source>
</evidence>
<feature type="binding site" evidence="9">
    <location>
        <position position="149"/>
    </location>
    <ligand>
        <name>1-deoxy-D-xylulose 5-phosphate</name>
        <dbReference type="ChEBI" id="CHEBI:57792"/>
    </ligand>
</feature>
<evidence type="ECO:0000256" key="7">
    <source>
        <dbReference type="ARBA" id="ARBA00023229"/>
    </source>
</evidence>
<dbReference type="InterPro" id="IPR013644">
    <property type="entry name" value="DXP_reductoisomerase_C"/>
</dbReference>
<feature type="binding site" evidence="9">
    <location>
        <position position="123"/>
    </location>
    <ligand>
        <name>1-deoxy-D-xylulose 5-phosphate</name>
        <dbReference type="ChEBI" id="CHEBI:57792"/>
    </ligand>
</feature>
<keyword evidence="5 9" id="KW-0560">Oxidoreductase</keyword>
<evidence type="ECO:0000256" key="1">
    <source>
        <dbReference type="ARBA" id="ARBA00005094"/>
    </source>
</evidence>
<keyword evidence="7 9" id="KW-0414">Isoprene biosynthesis</keyword>
<feature type="binding site" evidence="9">
    <location>
        <position position="10"/>
    </location>
    <ligand>
        <name>NADPH</name>
        <dbReference type="ChEBI" id="CHEBI:57783"/>
    </ligand>
</feature>
<feature type="binding site" evidence="9">
    <location>
        <position position="148"/>
    </location>
    <ligand>
        <name>Mn(2+)</name>
        <dbReference type="ChEBI" id="CHEBI:29035"/>
    </ligand>
</feature>
<dbReference type="PANTHER" id="PTHR30525">
    <property type="entry name" value="1-DEOXY-D-XYLULOSE 5-PHOSPHATE REDUCTOISOMERASE"/>
    <property type="match status" value="1"/>
</dbReference>
<feature type="binding site" evidence="9">
    <location>
        <position position="197"/>
    </location>
    <ligand>
        <name>1-deoxy-D-xylulose 5-phosphate</name>
        <dbReference type="ChEBI" id="CHEBI:57792"/>
    </ligand>
</feature>
<dbReference type="InterPro" id="IPR026877">
    <property type="entry name" value="DXPR_C"/>
</dbReference>
<feature type="domain" description="1-deoxy-D-xylulose 5-phosphate reductoisomerase C-terminal" evidence="11">
    <location>
        <begin position="144"/>
        <end position="227"/>
    </location>
</feature>
<feature type="binding site" evidence="9">
    <location>
        <position position="210"/>
    </location>
    <ligand>
        <name>1-deoxy-D-xylulose 5-phosphate</name>
        <dbReference type="ChEBI" id="CHEBI:57792"/>
    </ligand>
</feature>
<accession>A0A931F693</accession>
<proteinExistence type="inferred from homology"/>
<evidence type="ECO:0000313" key="14">
    <source>
        <dbReference type="Proteomes" id="UP000621436"/>
    </source>
</evidence>
<feature type="binding site" evidence="9">
    <location>
        <position position="12"/>
    </location>
    <ligand>
        <name>NADPH</name>
        <dbReference type="ChEBI" id="CHEBI:57783"/>
    </ligand>
</feature>
<keyword evidence="6 9" id="KW-0464">Manganese</keyword>
<dbReference type="NCBIfam" id="TIGR00243">
    <property type="entry name" value="Dxr"/>
    <property type="match status" value="1"/>
</dbReference>
<feature type="binding site" evidence="9">
    <location>
        <position position="124"/>
    </location>
    <ligand>
        <name>NADPH</name>
        <dbReference type="ChEBI" id="CHEBI:57783"/>
    </ligand>
</feature>
<dbReference type="Pfam" id="PF08436">
    <property type="entry name" value="DXP_redisom_C"/>
    <property type="match status" value="1"/>
</dbReference>
<dbReference type="Pfam" id="PF13288">
    <property type="entry name" value="DXPR_C"/>
    <property type="match status" value="1"/>
</dbReference>
<feature type="binding site" evidence="9">
    <location>
        <position position="36"/>
    </location>
    <ligand>
        <name>NADPH</name>
        <dbReference type="ChEBI" id="CHEBI:57783"/>
    </ligand>
</feature>
<comment type="pathway">
    <text evidence="1 9">Isoprenoid biosynthesis; isopentenyl diphosphate biosynthesis via DXP pathway; isopentenyl diphosphate from 1-deoxy-D-xylulose 5-phosphate: step 1/6.</text>
</comment>
<dbReference type="RefSeq" id="WP_270453585.1">
    <property type="nucleotide sequence ID" value="NZ_JADPIE010000003.1"/>
</dbReference>
<dbReference type="Gene3D" id="1.10.1740.10">
    <property type="match status" value="1"/>
</dbReference>
<evidence type="ECO:0000256" key="9">
    <source>
        <dbReference type="HAMAP-Rule" id="MF_00183"/>
    </source>
</evidence>
<dbReference type="PIRSF" id="PIRSF006205">
    <property type="entry name" value="Dxp_reductismrs"/>
    <property type="match status" value="1"/>
</dbReference>
<dbReference type="EMBL" id="JADPIE010000003">
    <property type="protein sequence ID" value="MBF8436675.1"/>
    <property type="molecule type" value="Genomic_DNA"/>
</dbReference>
<dbReference type="InterPro" id="IPR003821">
    <property type="entry name" value="DXP_reductoisomerase"/>
</dbReference>
<dbReference type="HAMAP" id="MF_00183">
    <property type="entry name" value="DXP_reductoisom"/>
    <property type="match status" value="1"/>
</dbReference>
<name>A0A931F693_9FIRM</name>
<comment type="caution">
    <text evidence="9">Lacks conserved residue(s) required for the propagation of feature annotation.</text>
</comment>
<keyword evidence="4 9" id="KW-0521">NADP</keyword>
<comment type="catalytic activity">
    <reaction evidence="8">
        <text>2-C-methyl-D-erythritol 4-phosphate + NADP(+) = 1-deoxy-D-xylulose 5-phosphate + NADPH + H(+)</text>
        <dbReference type="Rhea" id="RHEA:13717"/>
        <dbReference type="ChEBI" id="CHEBI:15378"/>
        <dbReference type="ChEBI" id="CHEBI:57783"/>
        <dbReference type="ChEBI" id="CHEBI:57792"/>
        <dbReference type="ChEBI" id="CHEBI:58262"/>
        <dbReference type="ChEBI" id="CHEBI:58349"/>
        <dbReference type="EC" id="1.1.1.267"/>
    </reaction>
    <physiologicalReaction direction="right-to-left" evidence="8">
        <dbReference type="Rhea" id="RHEA:13719"/>
    </physiologicalReaction>
</comment>
<feature type="binding site" evidence="9">
    <location>
        <position position="215"/>
    </location>
    <ligand>
        <name>1-deoxy-D-xylulose 5-phosphate</name>
        <dbReference type="ChEBI" id="CHEBI:57792"/>
    </ligand>
</feature>
<evidence type="ECO:0000313" key="13">
    <source>
        <dbReference type="EMBL" id="MBF8436675.1"/>
    </source>
</evidence>
<dbReference type="GO" id="GO:0051484">
    <property type="term" value="P:isopentenyl diphosphate biosynthetic process, methylerythritol 4-phosphate pathway involved in terpenoid biosynthetic process"/>
    <property type="evidence" value="ECO:0007669"/>
    <property type="project" value="UniProtKB-ARBA"/>
</dbReference>
<dbReference type="GO" id="GO:0030604">
    <property type="term" value="F:1-deoxy-D-xylulose-5-phosphate reductoisomerase activity"/>
    <property type="evidence" value="ECO:0007669"/>
    <property type="project" value="UniProtKB-UniRule"/>
</dbReference>
<evidence type="ECO:0000256" key="8">
    <source>
        <dbReference type="ARBA" id="ARBA00048543"/>
    </source>
</evidence>
<dbReference type="InterPro" id="IPR036169">
    <property type="entry name" value="DXPR_C_sf"/>
</dbReference>
<comment type="caution">
    <text evidence="13">The sequence shown here is derived from an EMBL/GenBank/DDBJ whole genome shotgun (WGS) entry which is preliminary data.</text>
</comment>
<dbReference type="InterPro" id="IPR036291">
    <property type="entry name" value="NAD(P)-bd_dom_sf"/>
</dbReference>
<evidence type="ECO:0000256" key="5">
    <source>
        <dbReference type="ARBA" id="ARBA00023002"/>
    </source>
</evidence>
<feature type="binding site" evidence="9">
    <location>
        <position position="122"/>
    </location>
    <ligand>
        <name>NADPH</name>
        <dbReference type="ChEBI" id="CHEBI:57783"/>
    </ligand>
</feature>
<dbReference type="Pfam" id="PF02670">
    <property type="entry name" value="DXP_reductoisom"/>
    <property type="match status" value="1"/>
</dbReference>
<comment type="function">
    <text evidence="9">Catalyzes the NADPH-dependent rearrangement and reduction of 1-deoxy-D-xylulose-5-phosphate (DXP) to 2-C-methyl-D-erythritol 4-phosphate (MEP).</text>
</comment>
<evidence type="ECO:0000256" key="4">
    <source>
        <dbReference type="ARBA" id="ARBA00022857"/>
    </source>
</evidence>
<feature type="binding site" evidence="9">
    <location>
        <position position="11"/>
    </location>
    <ligand>
        <name>NADPH</name>
        <dbReference type="ChEBI" id="CHEBI:57783"/>
    </ligand>
</feature>
<feature type="binding site" evidence="9">
    <location>
        <position position="203"/>
    </location>
    <ligand>
        <name>NADPH</name>
        <dbReference type="ChEBI" id="CHEBI:57783"/>
    </ligand>
</feature>
<keyword evidence="9" id="KW-0460">Magnesium</keyword>
<feature type="binding site" evidence="9">
    <location>
        <position position="219"/>
    </location>
    <ligand>
        <name>Mn(2+)</name>
        <dbReference type="ChEBI" id="CHEBI:29035"/>
    </ligand>
</feature>
<dbReference type="SUPFAM" id="SSF55347">
    <property type="entry name" value="Glyceraldehyde-3-phosphate dehydrogenase-like, C-terminal domain"/>
    <property type="match status" value="1"/>
</dbReference>